<gene>
    <name evidence="18" type="ORF">H663_000455</name>
</gene>
<dbReference type="InterPro" id="IPR023624">
    <property type="entry name" value="Antenna_beta_dom_sf"/>
</dbReference>
<keyword evidence="11 16" id="KW-1133">Transmembrane helix</keyword>
<dbReference type="RefSeq" id="WP_019425952.1">
    <property type="nucleotide sequence ID" value="NZ_LFYT02000001.1"/>
</dbReference>
<sequence length="47" mass="5437">MSTKTSISGLTDEEAQEFHHYWMQGTVGFTAVAVLAHILVWAWRPWF</sequence>
<feature type="transmembrane region" description="Helical" evidence="16">
    <location>
        <begin position="21"/>
        <end position="43"/>
    </location>
</feature>
<evidence type="ECO:0000256" key="12">
    <source>
        <dbReference type="ARBA" id="ARBA00022991"/>
    </source>
</evidence>
<dbReference type="SUPFAM" id="SSF56918">
    <property type="entry name" value="Light-harvesting complex subunits"/>
    <property type="match status" value="1"/>
</dbReference>
<dbReference type="GO" id="GO:0046872">
    <property type="term" value="F:metal ion binding"/>
    <property type="evidence" value="ECO:0007669"/>
    <property type="project" value="UniProtKB-KW"/>
</dbReference>
<dbReference type="InterPro" id="IPR035889">
    <property type="entry name" value="Light-harvesting_complex"/>
</dbReference>
<evidence type="ECO:0000256" key="6">
    <source>
        <dbReference type="ARBA" id="ARBA00022549"/>
    </source>
</evidence>
<dbReference type="GO" id="GO:0030077">
    <property type="term" value="C:plasma membrane light-harvesting complex"/>
    <property type="evidence" value="ECO:0007669"/>
    <property type="project" value="InterPro"/>
</dbReference>
<evidence type="ECO:0000256" key="10">
    <source>
        <dbReference type="ARBA" id="ARBA00022956"/>
    </source>
</evidence>
<dbReference type="GO" id="GO:0005886">
    <property type="term" value="C:plasma membrane"/>
    <property type="evidence" value="ECO:0007669"/>
    <property type="project" value="UniProtKB-SubCell"/>
</dbReference>
<comment type="caution">
    <text evidence="18">The sequence shown here is derived from an EMBL/GenBank/DDBJ whole genome shotgun (WGS) entry which is preliminary data.</text>
</comment>
<protein>
    <submittedName>
        <fullName evidence="18">Light-harvesting protein</fullName>
    </submittedName>
</protein>
<organism evidence="18 19">
    <name type="scientific">Limnohabitans planktonicus II-D5</name>
    <dbReference type="NCBI Taxonomy" id="1293045"/>
    <lineage>
        <taxon>Bacteria</taxon>
        <taxon>Pseudomonadati</taxon>
        <taxon>Pseudomonadota</taxon>
        <taxon>Betaproteobacteria</taxon>
        <taxon>Burkholderiales</taxon>
        <taxon>Comamonadaceae</taxon>
        <taxon>Limnohabitans</taxon>
    </lineage>
</organism>
<dbReference type="PRINTS" id="PR00674">
    <property type="entry name" value="LIGHTHARVSTB"/>
</dbReference>
<feature type="binding site" description="axial binding residue" evidence="15">
    <location>
        <position position="37"/>
    </location>
    <ligand>
        <name>a bacteriochlorophyll</name>
        <dbReference type="ChEBI" id="CHEBI:38201"/>
    </ligand>
    <ligandPart>
        <name>Mg</name>
        <dbReference type="ChEBI" id="CHEBI:25107"/>
    </ligandPart>
</feature>
<dbReference type="NCBIfam" id="NF040862">
    <property type="entry name" value="pufB_517_ASD"/>
    <property type="match status" value="1"/>
</dbReference>
<feature type="binding site" description="axial binding residue" evidence="15">
    <location>
        <position position="19"/>
    </location>
    <ligand>
        <name>a bacteriochlorophyll</name>
        <dbReference type="ChEBI" id="CHEBI:38201"/>
    </ligand>
    <ligandPart>
        <name>Mg</name>
        <dbReference type="ChEBI" id="CHEBI:25107"/>
    </ligandPart>
</feature>
<dbReference type="Pfam" id="PF00556">
    <property type="entry name" value="LHC"/>
    <property type="match status" value="1"/>
</dbReference>
<evidence type="ECO:0000259" key="17">
    <source>
        <dbReference type="Pfam" id="PF00556"/>
    </source>
</evidence>
<keyword evidence="4" id="KW-1003">Cell membrane</keyword>
<evidence type="ECO:0000256" key="5">
    <source>
        <dbReference type="ARBA" id="ARBA00022494"/>
    </source>
</evidence>
<keyword evidence="10" id="KW-0076">Bacteriochlorophyll</keyword>
<keyword evidence="5" id="KW-0148">Chlorophyll</keyword>
<comment type="subcellular location">
    <subcellularLocation>
        <location evidence="2">Cell inner membrane</location>
        <topology evidence="2">Single-pass type II membrane protein</topology>
    </subcellularLocation>
</comment>
<evidence type="ECO:0000256" key="15">
    <source>
        <dbReference type="PIRSR" id="PIRSR002900-1"/>
    </source>
</evidence>
<evidence type="ECO:0000256" key="2">
    <source>
        <dbReference type="ARBA" id="ARBA00004249"/>
    </source>
</evidence>
<keyword evidence="14" id="KW-0437">Light-harvesting polypeptide</keyword>
<proteinExistence type="inferred from homology"/>
<evidence type="ECO:0000256" key="1">
    <source>
        <dbReference type="ARBA" id="ARBA00002455"/>
    </source>
</evidence>
<dbReference type="InterPro" id="IPR002362">
    <property type="entry name" value="LHB-1/5"/>
</dbReference>
<keyword evidence="6" id="KW-0042">Antenna complex</keyword>
<dbReference type="Proteomes" id="UP000037507">
    <property type="component" value="Unassembled WGS sequence"/>
</dbReference>
<name>A0A2T7UIS7_9BURK</name>
<evidence type="ECO:0000256" key="16">
    <source>
        <dbReference type="SAM" id="Phobius"/>
    </source>
</evidence>
<evidence type="ECO:0000256" key="8">
    <source>
        <dbReference type="ARBA" id="ARBA00022723"/>
    </source>
</evidence>
<dbReference type="PIRSF" id="PIRSF002900">
    <property type="entry name" value="Antenna_beta"/>
    <property type="match status" value="1"/>
</dbReference>
<feature type="domain" description="Antenna complex alpha/beta subunit" evidence="17">
    <location>
        <begin position="12"/>
        <end position="47"/>
    </location>
</feature>
<evidence type="ECO:0000256" key="9">
    <source>
        <dbReference type="ARBA" id="ARBA00022842"/>
    </source>
</evidence>
<comment type="similarity">
    <text evidence="3">Belongs to the antenna complex beta subunit family.</text>
</comment>
<keyword evidence="7 16" id="KW-0812">Transmembrane</keyword>
<keyword evidence="8 15" id="KW-0479">Metal-binding</keyword>
<evidence type="ECO:0000256" key="13">
    <source>
        <dbReference type="ARBA" id="ARBA00023136"/>
    </source>
</evidence>
<accession>A0A2T7UIS7</accession>
<keyword evidence="9 15" id="KW-0460">Magnesium</keyword>
<keyword evidence="19" id="KW-1185">Reference proteome</keyword>
<dbReference type="PROSITE" id="PS00969">
    <property type="entry name" value="ANTENNA_COMP_BETA"/>
    <property type="match status" value="1"/>
</dbReference>
<dbReference type="InterPro" id="IPR023623">
    <property type="entry name" value="Antenna_beta_CS"/>
</dbReference>
<dbReference type="Gene3D" id="1.20.5.250">
    <property type="match status" value="1"/>
</dbReference>
<dbReference type="GO" id="GO:0019684">
    <property type="term" value="P:photosynthesis, light reaction"/>
    <property type="evidence" value="ECO:0007669"/>
    <property type="project" value="InterPro"/>
</dbReference>
<dbReference type="OrthoDB" id="5739887at2"/>
<dbReference type="GO" id="GO:0042314">
    <property type="term" value="F:bacteriochlorophyll binding"/>
    <property type="evidence" value="ECO:0007669"/>
    <property type="project" value="UniProtKB-KW"/>
</dbReference>
<reference evidence="18" key="1">
    <citation type="submission" date="2017-04" db="EMBL/GenBank/DDBJ databases">
        <title>Unexpected and diverse lifestyles within the genus Limnohabitans.</title>
        <authorList>
            <person name="Kasalicky V."/>
            <person name="Mehrshad M."/>
            <person name="Andrei S.-A."/>
            <person name="Salcher M."/>
            <person name="Kratochvilova H."/>
            <person name="Simek K."/>
            <person name="Ghai R."/>
        </authorList>
    </citation>
    <scope>NUCLEOTIDE SEQUENCE [LARGE SCALE GENOMIC DNA]</scope>
    <source>
        <strain evidence="18">II-D5</strain>
    </source>
</reference>
<keyword evidence="12" id="KW-0157">Chromophore</keyword>
<evidence type="ECO:0000256" key="3">
    <source>
        <dbReference type="ARBA" id="ARBA00011052"/>
    </source>
</evidence>
<evidence type="ECO:0000256" key="4">
    <source>
        <dbReference type="ARBA" id="ARBA00022475"/>
    </source>
</evidence>
<evidence type="ECO:0000256" key="7">
    <source>
        <dbReference type="ARBA" id="ARBA00022692"/>
    </source>
</evidence>
<dbReference type="InterPro" id="IPR000066">
    <property type="entry name" value="Antenna_a/b"/>
</dbReference>
<keyword evidence="13 16" id="KW-0472">Membrane</keyword>
<evidence type="ECO:0000313" key="18">
    <source>
        <dbReference type="EMBL" id="PVE44528.1"/>
    </source>
</evidence>
<evidence type="ECO:0000256" key="11">
    <source>
        <dbReference type="ARBA" id="ARBA00022989"/>
    </source>
</evidence>
<evidence type="ECO:0000256" key="14">
    <source>
        <dbReference type="ARBA" id="ARBA00023243"/>
    </source>
</evidence>
<dbReference type="STRING" id="1293045.H663_00905"/>
<dbReference type="AlphaFoldDB" id="A0A2T7UIS7"/>
<comment type="function">
    <text evidence="1">Antenna complexes are light-harvesting systems, which transfer the excitation energy to the reaction centers.</text>
</comment>
<dbReference type="EMBL" id="LFYT02000001">
    <property type="protein sequence ID" value="PVE44528.1"/>
    <property type="molecule type" value="Genomic_DNA"/>
</dbReference>
<evidence type="ECO:0000313" key="19">
    <source>
        <dbReference type="Proteomes" id="UP000037507"/>
    </source>
</evidence>